<feature type="transmembrane region" description="Helical" evidence="1">
    <location>
        <begin position="29"/>
        <end position="52"/>
    </location>
</feature>
<keyword evidence="4" id="KW-1185">Reference proteome</keyword>
<comment type="caution">
    <text evidence="3">The sequence shown here is derived from an EMBL/GenBank/DDBJ whole genome shotgun (WGS) entry which is preliminary data.</text>
</comment>
<sequence>MADSEGSFSTSPVLEKLDPNDYSSGGRGYGTYGIVGAAAAAILIPYITFYYLHGKEEGETERSSGRERFLGTRKLISKEFVTASDGRKFEKLHLGDYEWQTYGQVFDRACNFASGLIMLGHKEGTRAGIFADTRAEWLIAFQGCFRQNITVVTIYASLGVDALVYSLNETQVSTLICDPKQLKTLAEISSKITTIKNVIYFEDGETTNDLGISGTSNWKYRPAKGSHDYSRQHCSHCCSCYDGDSKTGYQ</sequence>
<proteinExistence type="predicted"/>
<evidence type="ECO:0000256" key="1">
    <source>
        <dbReference type="SAM" id="Phobius"/>
    </source>
</evidence>
<evidence type="ECO:0000313" key="4">
    <source>
        <dbReference type="Proteomes" id="UP001141253"/>
    </source>
</evidence>
<accession>A0ABQ9ABL9</accession>
<evidence type="ECO:0000259" key="2">
    <source>
        <dbReference type="Pfam" id="PF00501"/>
    </source>
</evidence>
<protein>
    <recommendedName>
        <fullName evidence="2">AMP-dependent synthetase/ligase domain-containing protein</fullName>
    </recommendedName>
</protein>
<name>A0ABQ9ABL9_9ROSI</name>
<reference evidence="3" key="2">
    <citation type="journal article" date="2023" name="Int. J. Mol. Sci.">
        <title>De Novo Assembly and Annotation of 11 Diverse Shrub Willow (Salix) Genomes Reveals Novel Gene Organization in Sex-Linked Regions.</title>
        <authorList>
            <person name="Hyden B."/>
            <person name="Feng K."/>
            <person name="Yates T.B."/>
            <person name="Jawdy S."/>
            <person name="Cereghino C."/>
            <person name="Smart L.B."/>
            <person name="Muchero W."/>
        </authorList>
    </citation>
    <scope>NUCLEOTIDE SEQUENCE</scope>
    <source>
        <tissue evidence="3">Shoot tip</tissue>
    </source>
</reference>
<dbReference type="EMBL" id="JAPFFI010000022">
    <property type="protein sequence ID" value="KAJ6329568.1"/>
    <property type="molecule type" value="Genomic_DNA"/>
</dbReference>
<dbReference type="Pfam" id="PF00501">
    <property type="entry name" value="AMP-binding"/>
    <property type="match status" value="1"/>
</dbReference>
<dbReference type="Gene3D" id="3.40.50.12780">
    <property type="entry name" value="N-terminal domain of ligase-like"/>
    <property type="match status" value="1"/>
</dbReference>
<reference evidence="3" key="1">
    <citation type="submission" date="2022-10" db="EMBL/GenBank/DDBJ databases">
        <authorList>
            <person name="Hyden B.L."/>
            <person name="Feng K."/>
            <person name="Yates T."/>
            <person name="Jawdy S."/>
            <person name="Smart L.B."/>
            <person name="Muchero W."/>
        </authorList>
    </citation>
    <scope>NUCLEOTIDE SEQUENCE</scope>
    <source>
        <tissue evidence="3">Shoot tip</tissue>
    </source>
</reference>
<dbReference type="SUPFAM" id="SSF56801">
    <property type="entry name" value="Acetyl-CoA synthetase-like"/>
    <property type="match status" value="1"/>
</dbReference>
<dbReference type="InterPro" id="IPR000873">
    <property type="entry name" value="AMP-dep_synth/lig_dom"/>
</dbReference>
<organism evidence="3 4">
    <name type="scientific">Salix suchowensis</name>
    <dbReference type="NCBI Taxonomy" id="1278906"/>
    <lineage>
        <taxon>Eukaryota</taxon>
        <taxon>Viridiplantae</taxon>
        <taxon>Streptophyta</taxon>
        <taxon>Embryophyta</taxon>
        <taxon>Tracheophyta</taxon>
        <taxon>Spermatophyta</taxon>
        <taxon>Magnoliopsida</taxon>
        <taxon>eudicotyledons</taxon>
        <taxon>Gunneridae</taxon>
        <taxon>Pentapetalae</taxon>
        <taxon>rosids</taxon>
        <taxon>fabids</taxon>
        <taxon>Malpighiales</taxon>
        <taxon>Salicaceae</taxon>
        <taxon>Saliceae</taxon>
        <taxon>Salix</taxon>
    </lineage>
</organism>
<feature type="domain" description="AMP-dependent synthetase/ligase" evidence="2">
    <location>
        <begin position="91"/>
        <end position="214"/>
    </location>
</feature>
<keyword evidence="1" id="KW-1133">Transmembrane helix</keyword>
<evidence type="ECO:0000313" key="3">
    <source>
        <dbReference type="EMBL" id="KAJ6329568.1"/>
    </source>
</evidence>
<dbReference type="PANTHER" id="PTHR43272:SF92">
    <property type="entry name" value="LONG CHAIN ACYL-COA SYNTHETASE 8"/>
    <property type="match status" value="1"/>
</dbReference>
<dbReference type="Proteomes" id="UP001141253">
    <property type="component" value="Chromosome 14"/>
</dbReference>
<gene>
    <name evidence="3" type="ORF">OIU77_011108</name>
</gene>
<dbReference type="PANTHER" id="PTHR43272">
    <property type="entry name" value="LONG-CHAIN-FATTY-ACID--COA LIGASE"/>
    <property type="match status" value="1"/>
</dbReference>
<dbReference type="InterPro" id="IPR042099">
    <property type="entry name" value="ANL_N_sf"/>
</dbReference>
<keyword evidence="1" id="KW-0472">Membrane</keyword>
<keyword evidence="1" id="KW-0812">Transmembrane</keyword>